<dbReference type="Proteomes" id="UP000245283">
    <property type="component" value="Unassembled WGS sequence"/>
</dbReference>
<comment type="caution">
    <text evidence="1">The sequence shown here is derived from an EMBL/GenBank/DDBJ whole genome shotgun (WGS) entry which is preliminary data.</text>
</comment>
<dbReference type="CDD" id="cd00754">
    <property type="entry name" value="Ubl_MoaD"/>
    <property type="match status" value="1"/>
</dbReference>
<dbReference type="InterPro" id="IPR016155">
    <property type="entry name" value="Mopterin_synth/thiamin_S_b"/>
</dbReference>
<dbReference type="OrthoDB" id="3255135at2"/>
<dbReference type="InterPro" id="IPR003749">
    <property type="entry name" value="ThiS/MoaD-like"/>
</dbReference>
<gene>
    <name evidence="1" type="ORF">DD236_01045</name>
</gene>
<protein>
    <submittedName>
        <fullName evidence="1">Molybdopterin synthase sulfur carrier subunit</fullName>
    </submittedName>
</protein>
<dbReference type="EMBL" id="QETB01000001">
    <property type="protein sequence ID" value="PWF27029.1"/>
    <property type="molecule type" value="Genomic_DNA"/>
</dbReference>
<evidence type="ECO:0000313" key="1">
    <source>
        <dbReference type="EMBL" id="PWF27029.1"/>
    </source>
</evidence>
<keyword evidence="2" id="KW-1185">Reference proteome</keyword>
<dbReference type="InterPro" id="IPR012675">
    <property type="entry name" value="Beta-grasp_dom_sf"/>
</dbReference>
<accession>A0A2V1KCA3</accession>
<dbReference type="Gene3D" id="3.10.20.30">
    <property type="match status" value="1"/>
</dbReference>
<proteinExistence type="predicted"/>
<evidence type="ECO:0000313" key="2">
    <source>
        <dbReference type="Proteomes" id="UP000245283"/>
    </source>
</evidence>
<dbReference type="Pfam" id="PF02597">
    <property type="entry name" value="ThiS"/>
    <property type="match status" value="1"/>
</dbReference>
<organism evidence="1 2">
    <name type="scientific">Ancrocorticia populi</name>
    <dbReference type="NCBI Taxonomy" id="2175228"/>
    <lineage>
        <taxon>Bacteria</taxon>
        <taxon>Bacillati</taxon>
        <taxon>Actinomycetota</taxon>
        <taxon>Actinomycetes</taxon>
        <taxon>Actinomycetales</taxon>
        <taxon>Actinomycetaceae</taxon>
        <taxon>Ancrocorticia</taxon>
    </lineage>
</organism>
<dbReference type="SUPFAM" id="SSF54285">
    <property type="entry name" value="MoaD/ThiS"/>
    <property type="match status" value="1"/>
</dbReference>
<sequence>MNTTVQLRYFAGVAEAAGTAEENVEVAAGTTAAGLRDQLAALHGPDFARTLGVSALLSDGVRVGDDAELPSGIRLEVLPPFAGG</sequence>
<name>A0A2V1KCA3_9ACTO</name>
<reference evidence="2" key="1">
    <citation type="submission" date="2018-05" db="EMBL/GenBank/DDBJ databases">
        <authorList>
            <person name="Li Y."/>
        </authorList>
    </citation>
    <scope>NUCLEOTIDE SEQUENCE [LARGE SCALE GENOMIC DNA]</scope>
    <source>
        <strain evidence="2">sk1b4</strain>
    </source>
</reference>
<dbReference type="RefSeq" id="WP_109092530.1">
    <property type="nucleotide sequence ID" value="NZ_QETB01000001.1"/>
</dbReference>
<dbReference type="AlphaFoldDB" id="A0A2V1KCA3"/>